<dbReference type="AlphaFoldDB" id="D5V258"/>
<name>D5V258_ARCNC</name>
<keyword evidence="2" id="KW-1185">Reference proteome</keyword>
<dbReference type="STRING" id="572480.Arnit_0626"/>
<dbReference type="RefSeq" id="WP_013134436.1">
    <property type="nucleotide sequence ID" value="NC_014166.1"/>
</dbReference>
<sequence length="77" mass="8853">MAQNTDKPELQLQPVKYSSTVLKLRNKAKELGVSEYDINKCGNSQQCLENIISIKEEEIKKKNQLDDDNYSSMGFNR</sequence>
<accession>D5V258</accession>
<proteinExistence type="predicted"/>
<organism evidence="1 2">
    <name type="scientific">Arcobacter nitrofigilis (strain ATCC 33309 / DSM 7299 / CCUG 15893 / LMG 7604 / NCTC 12251 / CI)</name>
    <name type="common">Campylobacter nitrofigilis</name>
    <dbReference type="NCBI Taxonomy" id="572480"/>
    <lineage>
        <taxon>Bacteria</taxon>
        <taxon>Pseudomonadati</taxon>
        <taxon>Campylobacterota</taxon>
        <taxon>Epsilonproteobacteria</taxon>
        <taxon>Campylobacterales</taxon>
        <taxon>Arcobacteraceae</taxon>
        <taxon>Arcobacter</taxon>
    </lineage>
</organism>
<dbReference type="HOGENOM" id="CLU_2630430_0_0_7"/>
<dbReference type="KEGG" id="ant:Arnit_0626"/>
<evidence type="ECO:0000313" key="2">
    <source>
        <dbReference type="Proteomes" id="UP000000939"/>
    </source>
</evidence>
<dbReference type="EMBL" id="CP001999">
    <property type="protein sequence ID" value="ADG92291.1"/>
    <property type="molecule type" value="Genomic_DNA"/>
</dbReference>
<reference evidence="1 2" key="1">
    <citation type="journal article" date="2010" name="Stand. Genomic Sci.">
        <title>Complete genome sequence of Arcobacter nitrofigilis type strain (CI).</title>
        <authorList>
            <person name="Pati A."/>
            <person name="Gronow S."/>
            <person name="Lapidus A."/>
            <person name="Copeland A."/>
            <person name="Glavina Del Rio T."/>
            <person name="Nolan M."/>
            <person name="Lucas S."/>
            <person name="Tice H."/>
            <person name="Cheng J.F."/>
            <person name="Han C."/>
            <person name="Chertkov O."/>
            <person name="Bruce D."/>
            <person name="Tapia R."/>
            <person name="Goodwin L."/>
            <person name="Pitluck S."/>
            <person name="Liolios K."/>
            <person name="Ivanova N."/>
            <person name="Mavromatis K."/>
            <person name="Chen A."/>
            <person name="Palaniappan K."/>
            <person name="Land M."/>
            <person name="Hauser L."/>
            <person name="Chang Y.J."/>
            <person name="Jeffries C.D."/>
            <person name="Detter J.C."/>
            <person name="Rohde M."/>
            <person name="Goker M."/>
            <person name="Bristow J."/>
            <person name="Eisen J.A."/>
            <person name="Markowitz V."/>
            <person name="Hugenholtz P."/>
            <person name="Klenk H.P."/>
            <person name="Kyrpides N.C."/>
        </authorList>
    </citation>
    <scope>NUCLEOTIDE SEQUENCE [LARGE SCALE GENOMIC DNA]</scope>
    <source>
        <strain evidence="2">ATCC 33309 / DSM 7299 / CCUG 15893 / LMG 7604 / NCTC 12251 / CI</strain>
    </source>
</reference>
<gene>
    <name evidence="1" type="ordered locus">Arnit_0626</name>
</gene>
<evidence type="ECO:0000313" key="1">
    <source>
        <dbReference type="EMBL" id="ADG92291.1"/>
    </source>
</evidence>
<protein>
    <submittedName>
        <fullName evidence="1">Transcriptional regulator, MerR family</fullName>
    </submittedName>
</protein>
<dbReference type="Proteomes" id="UP000000939">
    <property type="component" value="Chromosome"/>
</dbReference>